<accession>A0A1K2IRK2</accession>
<reference evidence="3 4" key="1">
    <citation type="submission" date="2016-10" db="EMBL/GenBank/DDBJ databases">
        <authorList>
            <person name="de Groot N.N."/>
        </authorList>
    </citation>
    <scope>NUCLEOTIDE SEQUENCE [LARGE SCALE GENOMIC DNA]</scope>
    <source>
        <strain evidence="3 4">DSM 18180</strain>
    </source>
</reference>
<evidence type="ECO:0000313" key="4">
    <source>
        <dbReference type="Proteomes" id="UP000182544"/>
    </source>
</evidence>
<keyword evidence="2" id="KW-1133">Transmembrane helix</keyword>
<sequence>MSKNNLENLFKNLENTFDVEMPETGHETRFLDKLNTKKEAIKIIASKRTIWKPLLGIAASIVIIITIFISTPKQKTSSDLASVSPKMAEAQDFFTLTINDELNKLNSEASPEVQGLINDALLQIKKLEENYNSLKTDLQESGDDNRVIYAMISNFQNRIDILQNTLNQIKNVKQLKNSSNETSITI</sequence>
<feature type="transmembrane region" description="Helical" evidence="2">
    <location>
        <begin position="50"/>
        <end position="69"/>
    </location>
</feature>
<proteinExistence type="predicted"/>
<keyword evidence="1" id="KW-0175">Coiled coil</keyword>
<evidence type="ECO:0000256" key="2">
    <source>
        <dbReference type="SAM" id="Phobius"/>
    </source>
</evidence>
<keyword evidence="4" id="KW-1185">Reference proteome</keyword>
<evidence type="ECO:0000313" key="3">
    <source>
        <dbReference type="EMBL" id="SFZ94347.1"/>
    </source>
</evidence>
<dbReference type="STRING" id="369401.SAMN05428642_104105"/>
<keyword evidence="2" id="KW-0812">Transmembrane</keyword>
<organism evidence="3 4">
    <name type="scientific">Flaviramulus basaltis</name>
    <dbReference type="NCBI Taxonomy" id="369401"/>
    <lineage>
        <taxon>Bacteria</taxon>
        <taxon>Pseudomonadati</taxon>
        <taxon>Bacteroidota</taxon>
        <taxon>Flavobacteriia</taxon>
        <taxon>Flavobacteriales</taxon>
        <taxon>Flavobacteriaceae</taxon>
        <taxon>Flaviramulus</taxon>
    </lineage>
</organism>
<keyword evidence="2" id="KW-0472">Membrane</keyword>
<feature type="coiled-coil region" evidence="1">
    <location>
        <begin position="117"/>
        <end position="172"/>
    </location>
</feature>
<evidence type="ECO:0008006" key="5">
    <source>
        <dbReference type="Google" id="ProtNLM"/>
    </source>
</evidence>
<protein>
    <recommendedName>
        <fullName evidence="5">DUF4179 domain-containing protein</fullName>
    </recommendedName>
</protein>
<gene>
    <name evidence="3" type="ORF">SAMN05428642_104105</name>
</gene>
<dbReference type="AlphaFoldDB" id="A0A1K2IRK2"/>
<dbReference type="Proteomes" id="UP000182544">
    <property type="component" value="Unassembled WGS sequence"/>
</dbReference>
<dbReference type="OrthoDB" id="1143801at2"/>
<name>A0A1K2IRK2_9FLAO</name>
<evidence type="ECO:0000256" key="1">
    <source>
        <dbReference type="SAM" id="Coils"/>
    </source>
</evidence>
<dbReference type="RefSeq" id="WP_072403289.1">
    <property type="nucleotide sequence ID" value="NZ_FPKV01000004.1"/>
</dbReference>
<dbReference type="EMBL" id="FPKV01000004">
    <property type="protein sequence ID" value="SFZ94347.1"/>
    <property type="molecule type" value="Genomic_DNA"/>
</dbReference>